<reference evidence="1 2" key="1">
    <citation type="submission" date="2022-10" db="EMBL/GenBank/DDBJ databases">
        <title>Paucibacter sp. hw1 Genome sequencing.</title>
        <authorList>
            <person name="Park S."/>
        </authorList>
    </citation>
    <scope>NUCLEOTIDE SEQUENCE [LARGE SCALE GENOMIC DNA]</scope>
    <source>
        <strain evidence="2">hw1</strain>
    </source>
</reference>
<keyword evidence="2" id="KW-1185">Reference proteome</keyword>
<gene>
    <name evidence="1" type="ORF">PRZ03_22635</name>
</gene>
<evidence type="ECO:0000313" key="1">
    <source>
        <dbReference type="EMBL" id="MDC8774371.1"/>
    </source>
</evidence>
<protein>
    <submittedName>
        <fullName evidence="1">Metallophosphoesterase</fullName>
    </submittedName>
</protein>
<evidence type="ECO:0000313" key="2">
    <source>
        <dbReference type="Proteomes" id="UP001221189"/>
    </source>
</evidence>
<name>A0ABT5KKA4_9BURK</name>
<dbReference type="EMBL" id="JAQQXT010000020">
    <property type="protein sequence ID" value="MDC8774371.1"/>
    <property type="molecule type" value="Genomic_DNA"/>
</dbReference>
<organism evidence="1 2">
    <name type="scientific">Roseateles albus</name>
    <dbReference type="NCBI Taxonomy" id="2987525"/>
    <lineage>
        <taxon>Bacteria</taxon>
        <taxon>Pseudomonadati</taxon>
        <taxon>Pseudomonadota</taxon>
        <taxon>Betaproteobacteria</taxon>
        <taxon>Burkholderiales</taxon>
        <taxon>Sphaerotilaceae</taxon>
        <taxon>Roseateles</taxon>
    </lineage>
</organism>
<dbReference type="RefSeq" id="WP_273602377.1">
    <property type="nucleotide sequence ID" value="NZ_JAQQXT010000020.1"/>
</dbReference>
<dbReference type="Proteomes" id="UP001221189">
    <property type="component" value="Unassembled WGS sequence"/>
</dbReference>
<dbReference type="InterPro" id="IPR029052">
    <property type="entry name" value="Metallo-depent_PP-like"/>
</dbReference>
<sequence length="614" mass="68122">MQRTLCSYSRLALLSCLLGLIGLIGLSGCASFAPQPAPDVEPASNYVELTTPIVALGDTQEHEPTGWPLYDNDSAVDAYVEVAQRPPEQPLFGRRIMEWALQAHPEENFLHLGDVLDMSCRSEAQRMSKVFNAAGRAGAILPGNHDGLMFGIYGYSILDDVLNRDAQKWNQACRRGASLEDKAHKTENEAFSKRDFIQMYLSGQAAVPSQPGIKLPPAKGKHRVSWRNPNTAAFLSGIEAHVLDGYAYADSFLAQRLQLPAAPGAKRRVIVIGLDTNQAGALVSSWDTLMGRSPGSIGHVNLDQIRAVSHWVSEAKRDGDLIVFAGHHNWRGLGLPSRLLLRGLMAELDHPLVYLSAHTHRGFWAAHRELDPRPVLELNVSSLSDWPIAYRRVSFAYDEVANRIQVRGELMPHGEQPVQSDADLLAAWEAQTCGTLGVPVEDIREVDHALVRKQRESRGNVVKWLLSRFGPECKDCDSDLYEHAHVYQDAMLDAILQVKAFLNADTRALIRTEFPAWCSGSNFVECISALKAEQPADHAAKVDLFRRKAKLVDLLGGHLDDLTEPRAKAYMTCRAVQAAKLDFDATEETRNENRSEAKRRAERFFLTEASVGMR</sequence>
<proteinExistence type="predicted"/>
<dbReference type="SUPFAM" id="SSF56300">
    <property type="entry name" value="Metallo-dependent phosphatases"/>
    <property type="match status" value="1"/>
</dbReference>
<comment type="caution">
    <text evidence="1">The sequence shown here is derived from an EMBL/GenBank/DDBJ whole genome shotgun (WGS) entry which is preliminary data.</text>
</comment>
<dbReference type="PROSITE" id="PS51257">
    <property type="entry name" value="PROKAR_LIPOPROTEIN"/>
    <property type="match status" value="1"/>
</dbReference>
<accession>A0ABT5KKA4</accession>